<proteinExistence type="predicted"/>
<dbReference type="RefSeq" id="WP_186970060.1">
    <property type="nucleotide sequence ID" value="NZ_JACOPK010000006.1"/>
</dbReference>
<evidence type="ECO:0000313" key="1">
    <source>
        <dbReference type="EMBL" id="MBC5695860.1"/>
    </source>
</evidence>
<evidence type="ECO:0000313" key="2">
    <source>
        <dbReference type="Proteomes" id="UP000641741"/>
    </source>
</evidence>
<dbReference type="Proteomes" id="UP000641741">
    <property type="component" value="Unassembled WGS sequence"/>
</dbReference>
<accession>A0ABR7GNG6</accession>
<name>A0ABR7GNG6_9FIRM</name>
<gene>
    <name evidence="1" type="ORF">H8S02_07865</name>
</gene>
<comment type="caution">
    <text evidence="1">The sequence shown here is derived from an EMBL/GenBank/DDBJ whole genome shotgun (WGS) entry which is preliminary data.</text>
</comment>
<sequence length="155" mass="18128">MFTTTFSGELINVALRQLGATRIVETRNGIMYKVEFKLSDDLTVTYVFDVTKHDKYYIQRIAPYPISHGDFASADEVIEFVRRDITKFRNAMQSHNFPKFIETAHAMVRFTHAVELMFLERNIPEEDMDAVRQSIENSLDQVREIYGRTPKIDKK</sequence>
<reference evidence="1 2" key="1">
    <citation type="submission" date="2020-08" db="EMBL/GenBank/DDBJ databases">
        <title>Genome public.</title>
        <authorList>
            <person name="Liu C."/>
            <person name="Sun Q."/>
        </authorList>
    </citation>
    <scope>NUCLEOTIDE SEQUENCE [LARGE SCALE GENOMIC DNA]</scope>
    <source>
        <strain evidence="1 2">M2</strain>
    </source>
</reference>
<protein>
    <submittedName>
        <fullName evidence="1">Uncharacterized protein</fullName>
    </submittedName>
</protein>
<dbReference type="EMBL" id="JACOPK010000006">
    <property type="protein sequence ID" value="MBC5695860.1"/>
    <property type="molecule type" value="Genomic_DNA"/>
</dbReference>
<keyword evidence="2" id="KW-1185">Reference proteome</keyword>
<organism evidence="1 2">
    <name type="scientific">Agathobaculum hominis</name>
    <dbReference type="NCBI Taxonomy" id="2763014"/>
    <lineage>
        <taxon>Bacteria</taxon>
        <taxon>Bacillati</taxon>
        <taxon>Bacillota</taxon>
        <taxon>Clostridia</taxon>
        <taxon>Eubacteriales</taxon>
        <taxon>Butyricicoccaceae</taxon>
        <taxon>Agathobaculum</taxon>
    </lineage>
</organism>